<accession>A0A3I9TU92</accession>
<organism evidence="1 2">
    <name type="scientific">Escherichia coli</name>
    <dbReference type="NCBI Taxonomy" id="562"/>
    <lineage>
        <taxon>Bacteria</taxon>
        <taxon>Pseudomonadati</taxon>
        <taxon>Pseudomonadota</taxon>
        <taxon>Gammaproteobacteria</taxon>
        <taxon>Enterobacterales</taxon>
        <taxon>Enterobacteriaceae</taxon>
        <taxon>Escherichia</taxon>
    </lineage>
</organism>
<name>A0A3I9TU92_ECOLX</name>
<dbReference type="EMBL" id="RNLZ01000138">
    <property type="protein sequence ID" value="MGE17365.1"/>
    <property type="molecule type" value="Genomic_DNA"/>
</dbReference>
<evidence type="ECO:0000313" key="1">
    <source>
        <dbReference type="EMBL" id="MGE17365.1"/>
    </source>
</evidence>
<dbReference type="AlphaFoldDB" id="A0A3I9TU92"/>
<comment type="caution">
    <text evidence="1">The sequence shown here is derived from an EMBL/GenBank/DDBJ whole genome shotgun (WGS) entry which is preliminary data.</text>
</comment>
<evidence type="ECO:0000313" key="2">
    <source>
        <dbReference type="Proteomes" id="UP000272336"/>
    </source>
</evidence>
<reference evidence="1 2" key="1">
    <citation type="submission" date="2018-10" db="EMBL/GenBank/DDBJ databases">
        <authorList>
            <consortium name="NARMS: The National Antimicrobial Resistance Monitoring System"/>
        </authorList>
    </citation>
    <scope>NUCLEOTIDE SEQUENCE [LARGE SCALE GENOMIC DNA]</scope>
    <source>
        <strain evidence="1 2">CVM N17EC0060</strain>
    </source>
</reference>
<protein>
    <submittedName>
        <fullName evidence="1">Uncharacterized protein</fullName>
    </submittedName>
</protein>
<dbReference type="RefSeq" id="WP_071531509.1">
    <property type="nucleotide sequence ID" value="NZ_AP027546.1"/>
</dbReference>
<proteinExistence type="predicted"/>
<dbReference type="Proteomes" id="UP000272336">
    <property type="component" value="Unassembled WGS sequence"/>
</dbReference>
<sequence length="59" mass="6602">MRFPAVPFSLLALCGHEQPVCQEGRFPPGTGMNARLRRPFFSPAFSVYGQLSEMTLLFP</sequence>
<gene>
    <name evidence="1" type="ORF">D9D43_28370</name>
</gene>